<comment type="caution">
    <text evidence="2">The sequence shown here is derived from an EMBL/GenBank/DDBJ whole genome shotgun (WGS) entry which is preliminary data.</text>
</comment>
<keyword evidence="1" id="KW-0732">Signal</keyword>
<dbReference type="Proteomes" id="UP000290401">
    <property type="component" value="Unassembled WGS sequence"/>
</dbReference>
<evidence type="ECO:0000313" key="3">
    <source>
        <dbReference type="Proteomes" id="UP000290401"/>
    </source>
</evidence>
<name>A0ABY0E8I8_9BRAD</name>
<gene>
    <name evidence="2" type="ORF">EAS56_17650</name>
</gene>
<feature type="chain" id="PRO_5045581418" description="DUF4136 domain-containing protein" evidence="1">
    <location>
        <begin position="23"/>
        <end position="215"/>
    </location>
</feature>
<protein>
    <recommendedName>
        <fullName evidence="4">DUF4136 domain-containing protein</fullName>
    </recommendedName>
</protein>
<reference evidence="2 3" key="1">
    <citation type="submission" date="2018-10" db="EMBL/GenBank/DDBJ databases">
        <title>Bradyrhizobium sp. nov., effective nodules isolated from peanut in China.</title>
        <authorList>
            <person name="Li Y."/>
        </authorList>
    </citation>
    <scope>NUCLEOTIDE SEQUENCE [LARGE SCALE GENOMIC DNA]</scope>
    <source>
        <strain evidence="2 3">CCBAU 53426</strain>
    </source>
</reference>
<proteinExistence type="predicted"/>
<dbReference type="PROSITE" id="PS51257">
    <property type="entry name" value="PROKAR_LIPOPROTEIN"/>
    <property type="match status" value="1"/>
</dbReference>
<keyword evidence="3" id="KW-1185">Reference proteome</keyword>
<evidence type="ECO:0008006" key="4">
    <source>
        <dbReference type="Google" id="ProtNLM"/>
    </source>
</evidence>
<feature type="signal peptide" evidence="1">
    <location>
        <begin position="1"/>
        <end position="22"/>
    </location>
</feature>
<sequence length="215" mass="23519">MHLRSLLLALLAGSLCACTSSATISNVSAADIPADKYRKIAVFVEKLSDAERPVAEEIFVSKLQRAGLEAESATKIFGGTTSSEKEKEQLIQSQFDSVIYLAVDKEIFEEAMPNSRHDDRSITLSSDPSQRIVNMITLPITDATTKEYVLRSDGSVAKPVLKLTVKSDLQDTKTAKLVWTAESNSSGHPGRVNVVQLFTQISDQIIEKMHADHAI</sequence>
<dbReference type="RefSeq" id="WP_128958277.1">
    <property type="nucleotide sequence ID" value="NZ_RDQZ01000013.1"/>
</dbReference>
<evidence type="ECO:0000256" key="1">
    <source>
        <dbReference type="SAM" id="SignalP"/>
    </source>
</evidence>
<accession>A0ABY0E8I8</accession>
<dbReference type="EMBL" id="RDQZ01000013">
    <property type="protein sequence ID" value="RXH12333.1"/>
    <property type="molecule type" value="Genomic_DNA"/>
</dbReference>
<organism evidence="2 3">
    <name type="scientific">Bradyrhizobium guangzhouense</name>
    <dbReference type="NCBI Taxonomy" id="1325095"/>
    <lineage>
        <taxon>Bacteria</taxon>
        <taxon>Pseudomonadati</taxon>
        <taxon>Pseudomonadota</taxon>
        <taxon>Alphaproteobacteria</taxon>
        <taxon>Hyphomicrobiales</taxon>
        <taxon>Nitrobacteraceae</taxon>
        <taxon>Bradyrhizobium</taxon>
    </lineage>
</organism>
<evidence type="ECO:0000313" key="2">
    <source>
        <dbReference type="EMBL" id="RXH12333.1"/>
    </source>
</evidence>